<dbReference type="CDD" id="cd00190">
    <property type="entry name" value="Tryp_SPc"/>
    <property type="match status" value="1"/>
</dbReference>
<reference evidence="2" key="1">
    <citation type="journal article" date="2013" name="Genome Biol.">
        <title>Draft genome of the mountain pine beetle, Dendroctonus ponderosae Hopkins, a major forest pest.</title>
        <authorList>
            <person name="Keeling C.I."/>
            <person name="Yuen M.M."/>
            <person name="Liao N.Y."/>
            <person name="Docking T.R."/>
            <person name="Chan S.K."/>
            <person name="Taylor G.A."/>
            <person name="Palmquist D.L."/>
            <person name="Jackman S.D."/>
            <person name="Nguyen A."/>
            <person name="Li M."/>
            <person name="Henderson H."/>
            <person name="Janes J.K."/>
            <person name="Zhao Y."/>
            <person name="Pandoh P."/>
            <person name="Moore R."/>
            <person name="Sperling F.A."/>
            <person name="Huber D.P."/>
            <person name="Birol I."/>
            <person name="Jones S.J."/>
            <person name="Bohlmann J."/>
        </authorList>
    </citation>
    <scope>NUCLEOTIDE SEQUENCE</scope>
</reference>
<name>N6U0P8_DENPD</name>
<dbReference type="InterPro" id="IPR031986">
    <property type="entry name" value="GD_N"/>
</dbReference>
<feature type="non-terminal residue" evidence="2">
    <location>
        <position position="1"/>
    </location>
</feature>
<dbReference type="GO" id="GO:0004252">
    <property type="term" value="F:serine-type endopeptidase activity"/>
    <property type="evidence" value="ECO:0007669"/>
    <property type="project" value="InterPro"/>
</dbReference>
<dbReference type="SMART" id="SM00020">
    <property type="entry name" value="Tryp_SPc"/>
    <property type="match status" value="1"/>
</dbReference>
<evidence type="ECO:0000256" key="1">
    <source>
        <dbReference type="ARBA" id="ARBA00023157"/>
    </source>
</evidence>
<dbReference type="SUPFAM" id="SSF50494">
    <property type="entry name" value="Trypsin-like serine proteases"/>
    <property type="match status" value="1"/>
</dbReference>
<dbReference type="InterPro" id="IPR018114">
    <property type="entry name" value="TRYPSIN_HIS"/>
</dbReference>
<dbReference type="Pfam" id="PF16030">
    <property type="entry name" value="GD_N"/>
    <property type="match status" value="1"/>
</dbReference>
<dbReference type="InterPro" id="IPR051333">
    <property type="entry name" value="CLIP_Serine_Protease"/>
</dbReference>
<proteinExistence type="predicted"/>
<dbReference type="OrthoDB" id="6147874at2759"/>
<dbReference type="Pfam" id="PF00089">
    <property type="entry name" value="Trypsin"/>
    <property type="match status" value="1"/>
</dbReference>
<dbReference type="FunFam" id="2.40.10.10:FF:000068">
    <property type="entry name" value="transmembrane protease serine 2"/>
    <property type="match status" value="1"/>
</dbReference>
<dbReference type="InterPro" id="IPR001254">
    <property type="entry name" value="Trypsin_dom"/>
</dbReference>
<dbReference type="InterPro" id="IPR001314">
    <property type="entry name" value="Peptidase_S1A"/>
</dbReference>
<gene>
    <name evidence="2" type="ORF">YQE_08393</name>
</gene>
<accession>N6U0P8</accession>
<dbReference type="EMBL" id="KB741021">
    <property type="protein sequence ID" value="ENN75080.1"/>
    <property type="molecule type" value="Genomic_DNA"/>
</dbReference>
<organism evidence="2">
    <name type="scientific">Dendroctonus ponderosae</name>
    <name type="common">Mountain pine beetle</name>
    <dbReference type="NCBI Taxonomy" id="77166"/>
    <lineage>
        <taxon>Eukaryota</taxon>
        <taxon>Metazoa</taxon>
        <taxon>Ecdysozoa</taxon>
        <taxon>Arthropoda</taxon>
        <taxon>Hexapoda</taxon>
        <taxon>Insecta</taxon>
        <taxon>Pterygota</taxon>
        <taxon>Neoptera</taxon>
        <taxon>Endopterygota</taxon>
        <taxon>Coleoptera</taxon>
        <taxon>Polyphaga</taxon>
        <taxon>Cucujiformia</taxon>
        <taxon>Curculionidae</taxon>
        <taxon>Scolytinae</taxon>
        <taxon>Dendroctonus</taxon>
    </lineage>
</organism>
<dbReference type="InterPro" id="IPR009003">
    <property type="entry name" value="Peptidase_S1_PA"/>
</dbReference>
<sequence length="495" mass="55097">MLVQGLVVFVVFCTVLGNPQSPCPGVLLYEPTNPEEPDKWYGVITVGTDEDLEGVWVKVSLDREAIVLGNWFADATSHDNKLFNIANPQYKLLAGPPILIRFFVQYNENDGVPQVQKILLNGKKRHRWHTSRFNSELFPGKNICSRTRTATTQPTLHLSFRSTDPYGANRQGFQHMHPPSRPERTTTPSGEDDSFYAGDFSPSLTRKKKSVQCGTVAQRPAPLITYGESTSPGQWPWHAALYVLTGTELKYTCGATLVSDRHAVTAGHCVTKPRTNMVVQKDRLVLYLGKYSLTSFGGNVQDRQIEAIDVHPQYNASIYFNDIALLTLSAPIEVTDFVRPCCLWTEERTSLDALGLPSVIYFLFPSKFNLDSGTVVGWGINEKGELSQNLMRIELPVISNTDCLFSNRNFFSQFLSHNNFCAGFQNDTAVCNGDSGGGMVFPRSDTTGPNTVWQLRGIVSLGVAKQSESVCDPKHYTVLTDAGKYSQWIKDTMKD</sequence>
<evidence type="ECO:0000313" key="2">
    <source>
        <dbReference type="EMBL" id="ENN75080.1"/>
    </source>
</evidence>
<dbReference type="PANTHER" id="PTHR24260">
    <property type="match status" value="1"/>
</dbReference>
<dbReference type="InterPro" id="IPR043504">
    <property type="entry name" value="Peptidase_S1_PA_chymotrypsin"/>
</dbReference>
<dbReference type="Gene3D" id="2.40.10.10">
    <property type="entry name" value="Trypsin-like serine proteases"/>
    <property type="match status" value="2"/>
</dbReference>
<dbReference type="PANTHER" id="PTHR24260:SF143">
    <property type="entry name" value="SERINE PROTEASE GD-LIKE PROTEIN"/>
    <property type="match status" value="1"/>
</dbReference>
<dbReference type="PROSITE" id="PS50240">
    <property type="entry name" value="TRYPSIN_DOM"/>
    <property type="match status" value="1"/>
</dbReference>
<dbReference type="PRINTS" id="PR00722">
    <property type="entry name" value="CHYMOTRYPSIN"/>
</dbReference>
<dbReference type="AlphaFoldDB" id="N6U0P8"/>
<dbReference type="HOGENOM" id="CLU_006842_16_1_1"/>
<dbReference type="PROSITE" id="PS00134">
    <property type="entry name" value="TRYPSIN_HIS"/>
    <property type="match status" value="1"/>
</dbReference>
<dbReference type="OMA" id="QYNASIY"/>
<dbReference type="GO" id="GO:0006508">
    <property type="term" value="P:proteolysis"/>
    <property type="evidence" value="ECO:0007669"/>
    <property type="project" value="InterPro"/>
</dbReference>
<protein>
    <submittedName>
        <fullName evidence="2">Uncharacterized protein</fullName>
    </submittedName>
</protein>
<keyword evidence="1" id="KW-1015">Disulfide bond</keyword>